<accession>A0ABV5ZR77</accession>
<dbReference type="Proteomes" id="UP001589693">
    <property type="component" value="Unassembled WGS sequence"/>
</dbReference>
<dbReference type="InterPro" id="IPR043129">
    <property type="entry name" value="ATPase_NBD"/>
</dbReference>
<dbReference type="PANTHER" id="PTHR43190:SF3">
    <property type="entry name" value="N-ACETYL-D-GLUCOSAMINE KINASE"/>
    <property type="match status" value="1"/>
</dbReference>
<name>A0ABV5ZR77_9PSEU</name>
<dbReference type="EMBL" id="JBHLZU010000005">
    <property type="protein sequence ID" value="MFB9903398.1"/>
    <property type="molecule type" value="Genomic_DNA"/>
</dbReference>
<feature type="domain" description="ATPase BadF/BadG/BcrA/BcrD type" evidence="1">
    <location>
        <begin position="33"/>
        <end position="286"/>
    </location>
</feature>
<proteinExistence type="predicted"/>
<organism evidence="2 3">
    <name type="scientific">Allokutzneria oryzae</name>
    <dbReference type="NCBI Taxonomy" id="1378989"/>
    <lineage>
        <taxon>Bacteria</taxon>
        <taxon>Bacillati</taxon>
        <taxon>Actinomycetota</taxon>
        <taxon>Actinomycetes</taxon>
        <taxon>Pseudonocardiales</taxon>
        <taxon>Pseudonocardiaceae</taxon>
        <taxon>Allokutzneria</taxon>
    </lineage>
</organism>
<evidence type="ECO:0000313" key="2">
    <source>
        <dbReference type="EMBL" id="MFB9903398.1"/>
    </source>
</evidence>
<dbReference type="RefSeq" id="WP_377850536.1">
    <property type="nucleotide sequence ID" value="NZ_JBHLZU010000005.1"/>
</dbReference>
<comment type="caution">
    <text evidence="2">The sequence shown here is derived from an EMBL/GenBank/DDBJ whole genome shotgun (WGS) entry which is preliminary data.</text>
</comment>
<keyword evidence="3" id="KW-1185">Reference proteome</keyword>
<dbReference type="SUPFAM" id="SSF53067">
    <property type="entry name" value="Actin-like ATPase domain"/>
    <property type="match status" value="1"/>
</dbReference>
<dbReference type="Pfam" id="PF01869">
    <property type="entry name" value="BcrAD_BadFG"/>
    <property type="match status" value="1"/>
</dbReference>
<protein>
    <submittedName>
        <fullName evidence="2">BadF/BadG/BcrA/BcrD ATPase family protein</fullName>
    </submittedName>
</protein>
<gene>
    <name evidence="2" type="ORF">ACFFQA_05545</name>
</gene>
<dbReference type="PANTHER" id="PTHR43190">
    <property type="entry name" value="N-ACETYL-D-GLUCOSAMINE KINASE"/>
    <property type="match status" value="1"/>
</dbReference>
<dbReference type="InterPro" id="IPR052519">
    <property type="entry name" value="Euk-type_GlcNAc_Kinase"/>
</dbReference>
<reference evidence="2 3" key="1">
    <citation type="submission" date="2024-09" db="EMBL/GenBank/DDBJ databases">
        <authorList>
            <person name="Sun Q."/>
            <person name="Mori K."/>
        </authorList>
    </citation>
    <scope>NUCLEOTIDE SEQUENCE [LARGE SCALE GENOMIC DNA]</scope>
    <source>
        <strain evidence="2 3">TBRC 7907</strain>
    </source>
</reference>
<dbReference type="Gene3D" id="3.30.420.40">
    <property type="match status" value="2"/>
</dbReference>
<dbReference type="InterPro" id="IPR002731">
    <property type="entry name" value="ATPase_BadF"/>
</dbReference>
<evidence type="ECO:0000259" key="1">
    <source>
        <dbReference type="Pfam" id="PF01869"/>
    </source>
</evidence>
<sequence length="358" mass="36343">MADDDPPAGSIMMAEIGETGQQRGRATVTYWAIDAGGSGTTALLANGTRWKRGSVNPASVGARAADDDLRELFTAIRVSAAESGDRMTTGWLATATVDADAPDHELDRLTRLAGEAGLTGTLLISRDVVPLLAAPPLSGRGVAVVCGTGSGFIASDGEREPVSVGGCEYLGSDEGSAFAIGLSGLRAGVRGVDGRGAPTALSAALAELGGGSVQDLARSLAARAFPKSAVAALSPVVCRCWLDGDAVAGAVVDGALADMLDGVRAARDRAGLTGSWSATLSGGVFHGCPEFAAELSARITTELGALPPTVVADPVATVLAALRQHCRRPARGVENQRSSPPPWFTGRWAWTRSLGGDG</sequence>
<evidence type="ECO:0000313" key="3">
    <source>
        <dbReference type="Proteomes" id="UP001589693"/>
    </source>
</evidence>